<protein>
    <recommendedName>
        <fullName evidence="1">FRIGIDA-like protein</fullName>
    </recommendedName>
</protein>
<comment type="similarity">
    <text evidence="1">Belongs to the Frigida family.</text>
</comment>
<dbReference type="GO" id="GO:0000724">
    <property type="term" value="P:double-strand break repair via homologous recombination"/>
    <property type="evidence" value="ECO:0007669"/>
    <property type="project" value="InterPro"/>
</dbReference>
<keyword evidence="4" id="KW-1185">Reference proteome</keyword>
<dbReference type="GO" id="GO:0009908">
    <property type="term" value="P:flower development"/>
    <property type="evidence" value="ECO:0007669"/>
    <property type="project" value="UniProtKB-KW"/>
</dbReference>
<comment type="caution">
    <text evidence="3">The sequence shown here is derived from an EMBL/GenBank/DDBJ whole genome shotgun (WGS) entry which is preliminary data.</text>
</comment>
<evidence type="ECO:0000256" key="2">
    <source>
        <dbReference type="SAM" id="MobiDB-lite"/>
    </source>
</evidence>
<dbReference type="GO" id="GO:0030154">
    <property type="term" value="P:cell differentiation"/>
    <property type="evidence" value="ECO:0007669"/>
    <property type="project" value="UniProtKB-KW"/>
</dbReference>
<dbReference type="PANTHER" id="PTHR34050">
    <property type="entry name" value="DNA REPAIR RAD52-LIKE PROTEIN 2, CHLOROPLASTIC"/>
    <property type="match status" value="1"/>
</dbReference>
<sequence>MAPPPPLPPAAGDAADESLPAVARSVEELASFSDRLTDFLGQWNDLLVHANSIAAALPPLADPDQERKPSPSTAGVAEPAGQSSSVLVAAVTDRVADSNPKPDPATQLKPGGVPAPEGLLHHRNAAAAGFPVPDPVPEPEPEPVLSAVVEPNPVPDPDPAPKPKAKPTAERERRAGEPSEAALGAICEQMGSRSLRRFATAHLRDRSWLRRVGPGALRRAPDPAALVLRAVSRYYICAESESAEAACVLLLELYVRAGCPSRRRRPEGEGEAEVRAEARVAALSWRSRIVREKGRVADASARDGRGLILLMAAFGVPPEFPAQEVYDLLLAGGCLACADVLKCSQLFVKKLRGQGTYHHSAELYVVISASRMMINTDCSYLADVVVHMVNKGSYCEAIGVILSFELQDAFPLGDVLAYILEKVEDDRKFEGQCNLAGSKEHDEEELVLWRSISKCVEEHSPCSSEISCFTIAERIKCSNYLKPEETSASCQLVLAATCSVTISRVQLHRTTYLPFILLPTPRQLRPTSPTTMEATASTFLSARPTPSSLPQRSLRRSRVQVVGGVRRRPSAVAASTSNYVVPLDAAPSGITRPLVEILRDLNKRVPDTIVLPASRRASASDPVVPWYHANRMLSFYAPGWCGEVRDVIYTDNGKVTVVYRVTIRGTDGEVHREAAGTASLSDARLDDPVAAAEEAAFCKACARFGFGLYLYHEEEVL</sequence>
<dbReference type="InterPro" id="IPR012474">
    <property type="entry name" value="Frigida"/>
</dbReference>
<organism evidence="3 4">
    <name type="scientific">Lolium multiflorum</name>
    <name type="common">Italian ryegrass</name>
    <name type="synonym">Lolium perenne subsp. multiflorum</name>
    <dbReference type="NCBI Taxonomy" id="4521"/>
    <lineage>
        <taxon>Eukaryota</taxon>
        <taxon>Viridiplantae</taxon>
        <taxon>Streptophyta</taxon>
        <taxon>Embryophyta</taxon>
        <taxon>Tracheophyta</taxon>
        <taxon>Spermatophyta</taxon>
        <taxon>Magnoliopsida</taxon>
        <taxon>Liliopsida</taxon>
        <taxon>Poales</taxon>
        <taxon>Poaceae</taxon>
        <taxon>BOP clade</taxon>
        <taxon>Pooideae</taxon>
        <taxon>Poodae</taxon>
        <taxon>Poeae</taxon>
        <taxon>Poeae Chloroplast Group 2 (Poeae type)</taxon>
        <taxon>Loliodinae</taxon>
        <taxon>Loliinae</taxon>
        <taxon>Lolium</taxon>
    </lineage>
</organism>
<keyword evidence="1" id="KW-0221">Differentiation</keyword>
<dbReference type="InterPro" id="IPR037489">
    <property type="entry name" value="RAD52-like"/>
</dbReference>
<gene>
    <name evidence="3" type="ORF">QYE76_059853</name>
</gene>
<accession>A0AAD8W3Q3</accession>
<dbReference type="AlphaFoldDB" id="A0AAD8W3Q3"/>
<evidence type="ECO:0000313" key="4">
    <source>
        <dbReference type="Proteomes" id="UP001231189"/>
    </source>
</evidence>
<evidence type="ECO:0000313" key="3">
    <source>
        <dbReference type="EMBL" id="KAK1642048.1"/>
    </source>
</evidence>
<evidence type="ECO:0000256" key="1">
    <source>
        <dbReference type="RuleBase" id="RU364012"/>
    </source>
</evidence>
<keyword evidence="1" id="KW-0287">Flowering</keyword>
<reference evidence="3" key="1">
    <citation type="submission" date="2023-07" db="EMBL/GenBank/DDBJ databases">
        <title>A chromosome-level genome assembly of Lolium multiflorum.</title>
        <authorList>
            <person name="Chen Y."/>
            <person name="Copetti D."/>
            <person name="Kolliker R."/>
            <person name="Studer B."/>
        </authorList>
    </citation>
    <scope>NUCLEOTIDE SEQUENCE</scope>
    <source>
        <strain evidence="3">02402/16</strain>
        <tissue evidence="3">Leaf</tissue>
    </source>
</reference>
<keyword evidence="1" id="KW-0217">Developmental protein</keyword>
<name>A0AAD8W3Q3_LOLMU</name>
<dbReference type="Pfam" id="PF07899">
    <property type="entry name" value="Frigida"/>
    <property type="match status" value="2"/>
</dbReference>
<feature type="compositionally biased region" description="Pro residues" evidence="2">
    <location>
        <begin position="152"/>
        <end position="162"/>
    </location>
</feature>
<feature type="compositionally biased region" description="Basic and acidic residues" evidence="2">
    <location>
        <begin position="167"/>
        <end position="177"/>
    </location>
</feature>
<dbReference type="GO" id="GO:0003677">
    <property type="term" value="F:DNA binding"/>
    <property type="evidence" value="ECO:0007669"/>
    <property type="project" value="InterPro"/>
</dbReference>
<dbReference type="EMBL" id="JAUUTY010000004">
    <property type="protein sequence ID" value="KAK1642048.1"/>
    <property type="molecule type" value="Genomic_DNA"/>
</dbReference>
<dbReference type="Proteomes" id="UP001231189">
    <property type="component" value="Unassembled WGS sequence"/>
</dbReference>
<proteinExistence type="inferred from homology"/>
<feature type="region of interest" description="Disordered" evidence="2">
    <location>
        <begin position="58"/>
        <end position="179"/>
    </location>
</feature>
<dbReference type="PANTHER" id="PTHR34050:SF3">
    <property type="entry name" value="DNA REPAIR RAD52-LIKE PROTEIN 2, CHLOROPLASTIC"/>
    <property type="match status" value="1"/>
</dbReference>